<dbReference type="RefSeq" id="WP_042825186.1">
    <property type="nucleotide sequence ID" value="NZ_KN173626.1"/>
</dbReference>
<gene>
    <name evidence="2" type="ORF">GW15_0221555</name>
</gene>
<feature type="compositionally biased region" description="Polar residues" evidence="1">
    <location>
        <begin position="90"/>
        <end position="112"/>
    </location>
</feature>
<comment type="caution">
    <text evidence="2">The sequence shown here is derived from an EMBL/GenBank/DDBJ whole genome shotgun (WGS) entry which is preliminary data.</text>
</comment>
<accession>A0A098PXE4</accession>
<feature type="region of interest" description="Disordered" evidence="1">
    <location>
        <begin position="86"/>
        <end position="112"/>
    </location>
</feature>
<reference evidence="2 3" key="1">
    <citation type="submission" date="2014-09" db="EMBL/GenBank/DDBJ databases">
        <title>A draft genome sequence for Xanthomonas axonopodis pv. vasculorum NCPPB 900.</title>
        <authorList>
            <person name="Harrison J."/>
            <person name="Studholme D.J."/>
        </authorList>
    </citation>
    <scope>NUCLEOTIDE SEQUENCE [LARGE SCALE GENOMIC DNA]</scope>
    <source>
        <strain evidence="2 3">NCPPB 900</strain>
    </source>
</reference>
<evidence type="ECO:0000256" key="1">
    <source>
        <dbReference type="SAM" id="MobiDB-lite"/>
    </source>
</evidence>
<dbReference type="STRING" id="325777.GW15_0221555"/>
<protein>
    <submittedName>
        <fullName evidence="2">Uncharacterized protein</fullName>
    </submittedName>
</protein>
<dbReference type="EMBL" id="JPHD02000143">
    <property type="protein sequence ID" value="KGE50352.1"/>
    <property type="molecule type" value="Genomic_DNA"/>
</dbReference>
<dbReference type="Proteomes" id="UP000028012">
    <property type="component" value="Unassembled WGS sequence"/>
</dbReference>
<dbReference type="AlphaFoldDB" id="A0A098PXE4"/>
<evidence type="ECO:0000313" key="2">
    <source>
        <dbReference type="EMBL" id="KGE50352.1"/>
    </source>
</evidence>
<organism evidence="2 3">
    <name type="scientific">Xanthomonas axonopodis pv. vasculorum</name>
    <dbReference type="NCBI Taxonomy" id="325777"/>
    <lineage>
        <taxon>Bacteria</taxon>
        <taxon>Pseudomonadati</taxon>
        <taxon>Pseudomonadota</taxon>
        <taxon>Gammaproteobacteria</taxon>
        <taxon>Lysobacterales</taxon>
        <taxon>Lysobacteraceae</taxon>
        <taxon>Xanthomonas</taxon>
    </lineage>
</organism>
<proteinExistence type="predicted"/>
<name>A0A098PXE4_9XANT</name>
<evidence type="ECO:0000313" key="3">
    <source>
        <dbReference type="Proteomes" id="UP000028012"/>
    </source>
</evidence>
<dbReference type="HOGENOM" id="CLU_2144873_0_0_6"/>
<sequence length="112" mass="12025">MDELSTIERAILAALVASGDRGMNLSAIGYALLEAGVVTSQRPHINPQGAALMAAPHMAELRDRDLLQRRFRGVGYEITRAGCVAHQKSQESPTADESVLATNHLTAKQSQT</sequence>